<keyword evidence="2 5" id="KW-0694">RNA-binding</keyword>
<dbReference type="Gene3D" id="2.170.120.20">
    <property type="entry name" value="Ribosomal protein L25, beta domain"/>
    <property type="match status" value="1"/>
</dbReference>
<evidence type="ECO:0000256" key="2">
    <source>
        <dbReference type="ARBA" id="ARBA00022884"/>
    </source>
</evidence>
<accession>A0A7C5UU56</accession>
<evidence type="ECO:0000256" key="6">
    <source>
        <dbReference type="SAM" id="MobiDB-lite"/>
    </source>
</evidence>
<feature type="region of interest" description="Disordered" evidence="6">
    <location>
        <begin position="190"/>
        <end position="230"/>
    </location>
</feature>
<comment type="caution">
    <text evidence="9">The sequence shown here is derived from an EMBL/GenBank/DDBJ whole genome shotgun (WGS) entry which is preliminary data.</text>
</comment>
<dbReference type="InterPro" id="IPR020930">
    <property type="entry name" value="Ribosomal_uL5_bac-type"/>
</dbReference>
<feature type="domain" description="Large ribosomal subunit protein bL25 beta" evidence="8">
    <location>
        <begin position="97"/>
        <end position="180"/>
    </location>
</feature>
<keyword evidence="3 5" id="KW-0689">Ribosomal protein</keyword>
<evidence type="ECO:0000313" key="9">
    <source>
        <dbReference type="EMBL" id="HHR92085.1"/>
    </source>
</evidence>
<proteinExistence type="inferred from homology"/>
<dbReference type="EMBL" id="DRVY01000031">
    <property type="protein sequence ID" value="HHR92085.1"/>
    <property type="molecule type" value="Genomic_DNA"/>
</dbReference>
<dbReference type="InterPro" id="IPR011035">
    <property type="entry name" value="Ribosomal_bL25/Gln-tRNA_synth"/>
</dbReference>
<sequence>MKLNAKKRKTLGKKVKSIRKNGYIPACVYGRETNSTPLMLEKREFAKVYPKVGSTTLIDLCINGGKPKKVLIHDVQRCPVSNDYLHVSFYHVTEDQEITISVPLNLFNEEKSKAVSEQGGVIVQPTTEIEIRCTPLNIPTEIKVDVKDLEIGDSIKLGDIKLPKGTHLVREDDKELVVAVGTTPTVIEEEKQEEEALVEEGGVVQGEAKEETTTKEGTSSADEGNKEEKK</sequence>
<protein>
    <recommendedName>
        <fullName evidence="5">Large ribosomal subunit protein bL25</fullName>
    </recommendedName>
    <alternativeName>
        <fullName evidence="5">General stress protein CTC</fullName>
    </alternativeName>
</protein>
<evidence type="ECO:0000256" key="3">
    <source>
        <dbReference type="ARBA" id="ARBA00022980"/>
    </source>
</evidence>
<dbReference type="InterPro" id="IPR029751">
    <property type="entry name" value="Ribosomal_L25_dom"/>
</dbReference>
<dbReference type="Gene3D" id="2.40.240.10">
    <property type="entry name" value="Ribosomal Protein L25, Chain P"/>
    <property type="match status" value="1"/>
</dbReference>
<organism evidence="9">
    <name type="scientific">candidate division CPR3 bacterium</name>
    <dbReference type="NCBI Taxonomy" id="2268181"/>
    <lineage>
        <taxon>Bacteria</taxon>
        <taxon>Bacteria division CPR3</taxon>
    </lineage>
</organism>
<dbReference type="GO" id="GO:0006412">
    <property type="term" value="P:translation"/>
    <property type="evidence" value="ECO:0007669"/>
    <property type="project" value="UniProtKB-UniRule"/>
</dbReference>
<gene>
    <name evidence="5" type="primary">rplY</name>
    <name evidence="5" type="synonym">ctc</name>
    <name evidence="9" type="ORF">ENL96_01040</name>
</gene>
<dbReference type="PANTHER" id="PTHR33284:SF1">
    <property type="entry name" value="RIBOSOMAL PROTEIN L25_GLN-TRNA SYNTHETASE, ANTI-CODON-BINDING DOMAIN-CONTAINING PROTEIN"/>
    <property type="match status" value="1"/>
</dbReference>
<dbReference type="GO" id="GO:0008097">
    <property type="term" value="F:5S rRNA binding"/>
    <property type="evidence" value="ECO:0007669"/>
    <property type="project" value="InterPro"/>
</dbReference>
<comment type="function">
    <text evidence="5">This is one of the proteins that binds to the 5S RNA in the ribosome where it forms part of the central protuberance.</text>
</comment>
<evidence type="ECO:0000256" key="4">
    <source>
        <dbReference type="ARBA" id="ARBA00023274"/>
    </source>
</evidence>
<dbReference type="Pfam" id="PF14693">
    <property type="entry name" value="Ribosomal_TL5_C"/>
    <property type="match status" value="1"/>
</dbReference>
<dbReference type="InterPro" id="IPR020057">
    <property type="entry name" value="Ribosomal_bL25_b-dom"/>
</dbReference>
<dbReference type="GO" id="GO:0003735">
    <property type="term" value="F:structural constituent of ribosome"/>
    <property type="evidence" value="ECO:0007669"/>
    <property type="project" value="InterPro"/>
</dbReference>
<reference evidence="9" key="1">
    <citation type="journal article" date="2020" name="mSystems">
        <title>Genome- and Community-Level Interaction Insights into Carbon Utilization and Element Cycling Functions of Hydrothermarchaeota in Hydrothermal Sediment.</title>
        <authorList>
            <person name="Zhou Z."/>
            <person name="Liu Y."/>
            <person name="Xu W."/>
            <person name="Pan J."/>
            <person name="Luo Z.H."/>
            <person name="Li M."/>
        </authorList>
    </citation>
    <scope>NUCLEOTIDE SEQUENCE [LARGE SCALE GENOMIC DNA]</scope>
    <source>
        <strain evidence="9">SpSt-1042</strain>
    </source>
</reference>
<evidence type="ECO:0000259" key="7">
    <source>
        <dbReference type="Pfam" id="PF01386"/>
    </source>
</evidence>
<comment type="subunit">
    <text evidence="5">Part of the 50S ribosomal subunit; part of the 5S rRNA/L5/L18/L25 subcomplex. Contacts the 5S rRNA. Binds to the 5S rRNA independently of L5 and L18.</text>
</comment>
<dbReference type="InterPro" id="IPR001021">
    <property type="entry name" value="Ribosomal_bL25_long"/>
</dbReference>
<feature type="domain" description="Large ribosomal subunit protein bL25 L25" evidence="7">
    <location>
        <begin position="3"/>
        <end position="89"/>
    </location>
</feature>
<evidence type="ECO:0000259" key="8">
    <source>
        <dbReference type="Pfam" id="PF14693"/>
    </source>
</evidence>
<dbReference type="AlphaFoldDB" id="A0A7C5UU56"/>
<dbReference type="GO" id="GO:0022625">
    <property type="term" value="C:cytosolic large ribosomal subunit"/>
    <property type="evidence" value="ECO:0007669"/>
    <property type="project" value="TreeGrafter"/>
</dbReference>
<dbReference type="PANTHER" id="PTHR33284">
    <property type="entry name" value="RIBOSOMAL PROTEIN L25/GLN-TRNA SYNTHETASE, ANTI-CODON-BINDING DOMAIN-CONTAINING PROTEIN"/>
    <property type="match status" value="1"/>
</dbReference>
<dbReference type="SUPFAM" id="SSF50715">
    <property type="entry name" value="Ribosomal protein L25-like"/>
    <property type="match status" value="1"/>
</dbReference>
<evidence type="ECO:0000256" key="5">
    <source>
        <dbReference type="HAMAP-Rule" id="MF_01334"/>
    </source>
</evidence>
<evidence type="ECO:0000256" key="1">
    <source>
        <dbReference type="ARBA" id="ARBA00022730"/>
    </source>
</evidence>
<comment type="similarity">
    <text evidence="5">Belongs to the bacterial ribosomal protein bL25 family. CTC subfamily.</text>
</comment>
<dbReference type="CDD" id="cd00495">
    <property type="entry name" value="Ribosomal_L25_TL5_CTC"/>
    <property type="match status" value="1"/>
</dbReference>
<keyword evidence="4 5" id="KW-0687">Ribonucleoprotein</keyword>
<dbReference type="NCBIfam" id="TIGR00731">
    <property type="entry name" value="bL25_bact_ctc"/>
    <property type="match status" value="1"/>
</dbReference>
<dbReference type="Pfam" id="PF01386">
    <property type="entry name" value="Ribosomal_L25p"/>
    <property type="match status" value="1"/>
</dbReference>
<dbReference type="InterPro" id="IPR020056">
    <property type="entry name" value="Rbsml_bL25/Gln-tRNA_synth_N"/>
</dbReference>
<dbReference type="HAMAP" id="MF_01334">
    <property type="entry name" value="Ribosomal_bL25_CTC"/>
    <property type="match status" value="1"/>
</dbReference>
<keyword evidence="1 5" id="KW-0699">rRNA-binding</keyword>
<name>A0A7C5UU56_UNCC3</name>
<dbReference type="InterPro" id="IPR037121">
    <property type="entry name" value="Ribosomal_bL25_C"/>
</dbReference>